<dbReference type="Gene3D" id="3.40.50.300">
    <property type="entry name" value="P-loop containing nucleotide triphosphate hydrolases"/>
    <property type="match status" value="1"/>
</dbReference>
<evidence type="ECO:0000256" key="3">
    <source>
        <dbReference type="ARBA" id="ARBA00022840"/>
    </source>
</evidence>
<dbReference type="GO" id="GO:1903805">
    <property type="term" value="P:L-valine import across plasma membrane"/>
    <property type="evidence" value="ECO:0007669"/>
    <property type="project" value="TreeGrafter"/>
</dbReference>
<dbReference type="GO" id="GO:0016887">
    <property type="term" value="F:ATP hydrolysis activity"/>
    <property type="evidence" value="ECO:0007669"/>
    <property type="project" value="InterPro"/>
</dbReference>
<dbReference type="SUPFAM" id="SSF52540">
    <property type="entry name" value="P-loop containing nucleoside triphosphate hydrolases"/>
    <property type="match status" value="1"/>
</dbReference>
<evidence type="ECO:0000256" key="1">
    <source>
        <dbReference type="ARBA" id="ARBA00022448"/>
    </source>
</evidence>
<dbReference type="GO" id="GO:0015808">
    <property type="term" value="P:L-alanine transport"/>
    <property type="evidence" value="ECO:0007669"/>
    <property type="project" value="TreeGrafter"/>
</dbReference>
<dbReference type="InterPro" id="IPR003439">
    <property type="entry name" value="ABC_transporter-like_ATP-bd"/>
</dbReference>
<dbReference type="OrthoDB" id="9806149at2"/>
<keyword evidence="2" id="KW-0547">Nucleotide-binding</keyword>
<evidence type="ECO:0000259" key="4">
    <source>
        <dbReference type="PROSITE" id="PS50893"/>
    </source>
</evidence>
<gene>
    <name evidence="5" type="ORF">E7681_02765</name>
</gene>
<name>A0A4S3MF46_9RHOB</name>
<dbReference type="Proteomes" id="UP000306113">
    <property type="component" value="Unassembled WGS sequence"/>
</dbReference>
<dbReference type="AlphaFoldDB" id="A0A4S3MF46"/>
<feature type="domain" description="ABC transporter" evidence="4">
    <location>
        <begin position="5"/>
        <end position="237"/>
    </location>
</feature>
<keyword evidence="1" id="KW-0813">Transport</keyword>
<dbReference type="CDD" id="cd03219">
    <property type="entry name" value="ABC_Mj1267_LivG_branched"/>
    <property type="match status" value="1"/>
</dbReference>
<dbReference type="PANTHER" id="PTHR45772:SF7">
    <property type="entry name" value="AMINO ACID ABC TRANSPORTER ATP-BINDING PROTEIN"/>
    <property type="match status" value="1"/>
</dbReference>
<keyword evidence="3 5" id="KW-0067">ATP-binding</keyword>
<dbReference type="InterPro" id="IPR027417">
    <property type="entry name" value="P-loop_NTPase"/>
</dbReference>
<dbReference type="GO" id="GO:0005886">
    <property type="term" value="C:plasma membrane"/>
    <property type="evidence" value="ECO:0007669"/>
    <property type="project" value="TreeGrafter"/>
</dbReference>
<dbReference type="EMBL" id="SSMD01000001">
    <property type="protein sequence ID" value="THD76778.1"/>
    <property type="molecule type" value="Genomic_DNA"/>
</dbReference>
<reference evidence="5 6" key="1">
    <citation type="submission" date="2019-04" db="EMBL/GenBank/DDBJ databases">
        <title>Draft genome sequence of Youngimonas vesicularis.</title>
        <authorList>
            <person name="Hameed A."/>
        </authorList>
    </citation>
    <scope>NUCLEOTIDE SEQUENCE [LARGE SCALE GENOMIC DNA]</scope>
    <source>
        <strain evidence="5 6">CC-AMW-E</strain>
    </source>
</reference>
<dbReference type="PANTHER" id="PTHR45772">
    <property type="entry name" value="CONSERVED COMPONENT OF ABC TRANSPORTER FOR NATURAL AMINO ACIDS-RELATED"/>
    <property type="match status" value="1"/>
</dbReference>
<dbReference type="GO" id="GO:0005524">
    <property type="term" value="F:ATP binding"/>
    <property type="evidence" value="ECO:0007669"/>
    <property type="project" value="UniProtKB-KW"/>
</dbReference>
<dbReference type="GO" id="GO:0015192">
    <property type="term" value="F:L-phenylalanine transmembrane transporter activity"/>
    <property type="evidence" value="ECO:0007669"/>
    <property type="project" value="TreeGrafter"/>
</dbReference>
<dbReference type="SMART" id="SM00382">
    <property type="entry name" value="AAA"/>
    <property type="match status" value="1"/>
</dbReference>
<keyword evidence="6" id="KW-1185">Reference proteome</keyword>
<sequence length="244" mass="25942">MATILSLSNVNKNFGALTVSDDVTFDMPEGQALGIIGPNGAGKSTLFNLIGGTLAVSSGTVQFAKQDVTRVPAAERCRMGIARSFQIPHPFVGMSVYENLLVASSFGNSGHHDAKAECRDILDRTGLLPKANRPAGSLTLLERKRLELARALASGPKLLLLDEIAGGLTEAECHELVETIKGIRDSGVSIIWIEHIVHALTAVVERLIVIDFGKIVAEGEPSKVMADPLVQEIYMGISVDDTAA</sequence>
<dbReference type="InterPro" id="IPR051120">
    <property type="entry name" value="ABC_AA/LPS_Transport"/>
</dbReference>
<organism evidence="5 6">
    <name type="scientific">Thalassobius vesicularis</name>
    <dbReference type="NCBI Taxonomy" id="1294297"/>
    <lineage>
        <taxon>Bacteria</taxon>
        <taxon>Pseudomonadati</taxon>
        <taxon>Pseudomonadota</taxon>
        <taxon>Alphaproteobacteria</taxon>
        <taxon>Rhodobacterales</taxon>
        <taxon>Roseobacteraceae</taxon>
        <taxon>Thalassovita</taxon>
    </lineage>
</organism>
<protein>
    <submittedName>
        <fullName evidence="5">ABC transporter ATP-binding protein</fullName>
    </submittedName>
</protein>
<evidence type="ECO:0000313" key="5">
    <source>
        <dbReference type="EMBL" id="THD76778.1"/>
    </source>
</evidence>
<dbReference type="Pfam" id="PF00005">
    <property type="entry name" value="ABC_tran"/>
    <property type="match status" value="1"/>
</dbReference>
<evidence type="ECO:0000256" key="2">
    <source>
        <dbReference type="ARBA" id="ARBA00022741"/>
    </source>
</evidence>
<accession>A0A4S3MF46</accession>
<proteinExistence type="predicted"/>
<evidence type="ECO:0000313" key="6">
    <source>
        <dbReference type="Proteomes" id="UP000306113"/>
    </source>
</evidence>
<dbReference type="GO" id="GO:0015188">
    <property type="term" value="F:L-isoleucine transmembrane transporter activity"/>
    <property type="evidence" value="ECO:0007669"/>
    <property type="project" value="TreeGrafter"/>
</dbReference>
<dbReference type="GO" id="GO:0042941">
    <property type="term" value="P:D-alanine transmembrane transport"/>
    <property type="evidence" value="ECO:0007669"/>
    <property type="project" value="TreeGrafter"/>
</dbReference>
<dbReference type="RefSeq" id="WP_136337722.1">
    <property type="nucleotide sequence ID" value="NZ_SSMD01000001.1"/>
</dbReference>
<dbReference type="PROSITE" id="PS50893">
    <property type="entry name" value="ABC_TRANSPORTER_2"/>
    <property type="match status" value="1"/>
</dbReference>
<dbReference type="InterPro" id="IPR003593">
    <property type="entry name" value="AAA+_ATPase"/>
</dbReference>
<dbReference type="GO" id="GO:1903806">
    <property type="term" value="P:L-isoleucine import across plasma membrane"/>
    <property type="evidence" value="ECO:0007669"/>
    <property type="project" value="TreeGrafter"/>
</dbReference>
<comment type="caution">
    <text evidence="5">The sequence shown here is derived from an EMBL/GenBank/DDBJ whole genome shotgun (WGS) entry which is preliminary data.</text>
</comment>
<dbReference type="GO" id="GO:0005304">
    <property type="term" value="F:L-valine transmembrane transporter activity"/>
    <property type="evidence" value="ECO:0007669"/>
    <property type="project" value="TreeGrafter"/>
</dbReference>